<dbReference type="Proteomes" id="UP000485058">
    <property type="component" value="Unassembled WGS sequence"/>
</dbReference>
<evidence type="ECO:0000313" key="1">
    <source>
        <dbReference type="EMBL" id="GFH14754.1"/>
    </source>
</evidence>
<reference evidence="1 2" key="1">
    <citation type="submission" date="2020-02" db="EMBL/GenBank/DDBJ databases">
        <title>Draft genome sequence of Haematococcus lacustris strain NIES-144.</title>
        <authorList>
            <person name="Morimoto D."/>
            <person name="Nakagawa S."/>
            <person name="Yoshida T."/>
            <person name="Sawayama S."/>
        </authorList>
    </citation>
    <scope>NUCLEOTIDE SEQUENCE [LARGE SCALE GENOMIC DNA]</scope>
    <source>
        <strain evidence="1 2">NIES-144</strain>
    </source>
</reference>
<name>A0A699Z7B9_HAELA</name>
<organism evidence="1 2">
    <name type="scientific">Haematococcus lacustris</name>
    <name type="common">Green alga</name>
    <name type="synonym">Haematococcus pluvialis</name>
    <dbReference type="NCBI Taxonomy" id="44745"/>
    <lineage>
        <taxon>Eukaryota</taxon>
        <taxon>Viridiplantae</taxon>
        <taxon>Chlorophyta</taxon>
        <taxon>core chlorophytes</taxon>
        <taxon>Chlorophyceae</taxon>
        <taxon>CS clade</taxon>
        <taxon>Chlamydomonadales</taxon>
        <taxon>Haematococcaceae</taxon>
        <taxon>Haematococcus</taxon>
    </lineage>
</organism>
<dbReference type="GO" id="GO:0061709">
    <property type="term" value="P:reticulophagy"/>
    <property type="evidence" value="ECO:0007669"/>
    <property type="project" value="TreeGrafter"/>
</dbReference>
<accession>A0A699Z7B9</accession>
<dbReference type="PANTHER" id="PTHR13222:SF1">
    <property type="entry name" value="RB1-INDUCIBLE COILED-COIL PROTEIN 1"/>
    <property type="match status" value="1"/>
</dbReference>
<proteinExistence type="predicted"/>
<feature type="non-terminal residue" evidence="1">
    <location>
        <position position="311"/>
    </location>
</feature>
<comment type="caution">
    <text evidence="1">The sequence shown here is derived from an EMBL/GenBank/DDBJ whole genome shotgun (WGS) entry which is preliminary data.</text>
</comment>
<protein>
    <submittedName>
        <fullName evidence="1">Ubiquitin-like domain-containing protein</fullName>
    </submittedName>
</protein>
<dbReference type="GO" id="GO:0060090">
    <property type="term" value="F:molecular adaptor activity"/>
    <property type="evidence" value="ECO:0007669"/>
    <property type="project" value="TreeGrafter"/>
</dbReference>
<dbReference type="EMBL" id="BLLF01000762">
    <property type="protein sequence ID" value="GFH14754.1"/>
    <property type="molecule type" value="Genomic_DNA"/>
</dbReference>
<dbReference type="InterPro" id="IPR040040">
    <property type="entry name" value="ATG11"/>
</dbReference>
<dbReference type="GO" id="GO:0000045">
    <property type="term" value="P:autophagosome assembly"/>
    <property type="evidence" value="ECO:0007669"/>
    <property type="project" value="InterPro"/>
</dbReference>
<gene>
    <name evidence="1" type="ORF">HaLaN_10866</name>
</gene>
<dbReference type="GO" id="GO:0000422">
    <property type="term" value="P:autophagy of mitochondrion"/>
    <property type="evidence" value="ECO:0007669"/>
    <property type="project" value="TreeGrafter"/>
</dbReference>
<dbReference type="GO" id="GO:0034517">
    <property type="term" value="P:ribophagy"/>
    <property type="evidence" value="ECO:0007669"/>
    <property type="project" value="TreeGrafter"/>
</dbReference>
<dbReference type="GO" id="GO:0034727">
    <property type="term" value="P:piecemeal microautophagy of the nucleus"/>
    <property type="evidence" value="ECO:0007669"/>
    <property type="project" value="TreeGrafter"/>
</dbReference>
<evidence type="ECO:0000313" key="2">
    <source>
        <dbReference type="Proteomes" id="UP000485058"/>
    </source>
</evidence>
<dbReference type="GO" id="GO:0019901">
    <property type="term" value="F:protein kinase binding"/>
    <property type="evidence" value="ECO:0007669"/>
    <property type="project" value="TreeGrafter"/>
</dbReference>
<dbReference type="GO" id="GO:1990316">
    <property type="term" value="C:Atg1/ULK1 kinase complex"/>
    <property type="evidence" value="ECO:0007669"/>
    <property type="project" value="TreeGrafter"/>
</dbReference>
<keyword evidence="2" id="KW-1185">Reference proteome</keyword>
<dbReference type="AlphaFoldDB" id="A0A699Z7B9"/>
<dbReference type="PANTHER" id="PTHR13222">
    <property type="entry name" value="RB1-INDUCIBLE COILED-COIL"/>
    <property type="match status" value="1"/>
</dbReference>
<sequence length="311" mass="33769">MQTRGHADLAGCHHMSFRIRAGPDSDVIAYGWGPLAPTQLFHVRNPRIRCDVNVSYGEPTSVRSAHRCCSSVERDAQHKLALANLAGLACNDQILMHKGVKLDGLRLLATYKLPQEGDAADLEDEPLFLYSKALLRPGAQLPASEAPTPIIPALPDETEVDSGMNAGMLLLSHHPQTRALGPLMRGLLLASATTLAYRNAAQARIRRCEELQGCMQVQARAADAGRGNVEAHYSYSVTAFSSFMERYSAQHAAHAQLLATFHTNMAVLEGTTIHASIQTERVRRLSDLSGAARARELAEACRKTHGHLAGK</sequence>
<dbReference type="GO" id="GO:0034045">
    <property type="term" value="C:phagophore assembly site membrane"/>
    <property type="evidence" value="ECO:0007669"/>
    <property type="project" value="TreeGrafter"/>
</dbReference>